<keyword evidence="4" id="KW-0408">Iron</keyword>
<comment type="caution">
    <text evidence="6">The sequence shown here is derived from an EMBL/GenBank/DDBJ whole genome shotgun (WGS) entry which is preliminary data.</text>
</comment>
<dbReference type="PIRSF" id="PIRSF000857">
    <property type="entry name" value="PAPS_reductase"/>
    <property type="match status" value="1"/>
</dbReference>
<dbReference type="PANTHER" id="PTHR46509:SF1">
    <property type="entry name" value="PHOSPHOADENOSINE PHOSPHOSULFATE REDUCTASE"/>
    <property type="match status" value="1"/>
</dbReference>
<dbReference type="PANTHER" id="PTHR46509">
    <property type="entry name" value="PHOSPHOADENOSINE PHOSPHOSULFATE REDUCTASE"/>
    <property type="match status" value="1"/>
</dbReference>
<comment type="function">
    <text evidence="4">Catalyzes the formation of sulfite from adenosine 5'-phosphosulfate (APS) using thioredoxin as an electron donor.</text>
</comment>
<feature type="binding site" evidence="4">
    <location>
        <position position="188"/>
    </location>
    <ligand>
        <name>[4Fe-4S] cluster</name>
        <dbReference type="ChEBI" id="CHEBI:49883"/>
    </ligand>
</feature>
<evidence type="ECO:0000259" key="5">
    <source>
        <dbReference type="Pfam" id="PF01507"/>
    </source>
</evidence>
<sequence length="226" mass="26134">MIDFAKEIDRIARQIEAFRQDCKSLFVSSSFQPQSATLLHIISQIDKNIPVYFLNTGYHFPETLAYKTQLADLFQLNVIDLHPLIAKSQQTDEYGNLLYTSDPDYCCHLNKVQPLEPVLQEKDVWINGIRKGQSQQRASMQEIEKAQFDVLRYHPLLEWDARMVHGYIAQNKLPHHPLLQKGYMSIGCQPCTRRVSGTVDFDNREGRWAGKQKTECGLHTNLIKKD</sequence>
<evidence type="ECO:0000256" key="1">
    <source>
        <dbReference type="ARBA" id="ARBA00009732"/>
    </source>
</evidence>
<dbReference type="NCBIfam" id="TIGR00434">
    <property type="entry name" value="cysH"/>
    <property type="match status" value="1"/>
</dbReference>
<keyword evidence="4" id="KW-0479">Metal-binding</keyword>
<feature type="active site" description="Nucleophile; cysteine thiosulfonate intermediate" evidence="4">
    <location>
        <position position="216"/>
    </location>
</feature>
<feature type="binding site" evidence="4">
    <location>
        <position position="106"/>
    </location>
    <ligand>
        <name>[4Fe-4S] cluster</name>
        <dbReference type="ChEBI" id="CHEBI:49883"/>
    </ligand>
</feature>
<keyword evidence="4" id="KW-0411">Iron-sulfur</keyword>
<dbReference type="GO" id="GO:0070814">
    <property type="term" value="P:hydrogen sulfide biosynthetic process"/>
    <property type="evidence" value="ECO:0007669"/>
    <property type="project" value="UniProtKB-UniRule"/>
</dbReference>
<evidence type="ECO:0000256" key="3">
    <source>
        <dbReference type="ARBA" id="ARBA00024327"/>
    </source>
</evidence>
<dbReference type="Proteomes" id="UP001403385">
    <property type="component" value="Unassembled WGS sequence"/>
</dbReference>
<evidence type="ECO:0000313" key="7">
    <source>
        <dbReference type="Proteomes" id="UP001403385"/>
    </source>
</evidence>
<keyword evidence="2 4" id="KW-0560">Oxidoreductase</keyword>
<dbReference type="SUPFAM" id="SSF52402">
    <property type="entry name" value="Adenine nucleotide alpha hydrolases-like"/>
    <property type="match status" value="1"/>
</dbReference>
<comment type="catalytic activity">
    <reaction evidence="4">
        <text>[thioredoxin]-disulfide + sulfite + AMP + 2 H(+) = adenosine 5'-phosphosulfate + [thioredoxin]-dithiol</text>
        <dbReference type="Rhea" id="RHEA:21976"/>
        <dbReference type="Rhea" id="RHEA-COMP:10698"/>
        <dbReference type="Rhea" id="RHEA-COMP:10700"/>
        <dbReference type="ChEBI" id="CHEBI:15378"/>
        <dbReference type="ChEBI" id="CHEBI:17359"/>
        <dbReference type="ChEBI" id="CHEBI:29950"/>
        <dbReference type="ChEBI" id="CHEBI:50058"/>
        <dbReference type="ChEBI" id="CHEBI:58243"/>
        <dbReference type="ChEBI" id="CHEBI:456215"/>
        <dbReference type="EC" id="1.8.4.10"/>
    </reaction>
</comment>
<dbReference type="InterPro" id="IPR014729">
    <property type="entry name" value="Rossmann-like_a/b/a_fold"/>
</dbReference>
<keyword evidence="4" id="KW-0963">Cytoplasm</keyword>
<dbReference type="EC" id="1.8.4.10" evidence="4"/>
<dbReference type="GO" id="GO:0051539">
    <property type="term" value="F:4 iron, 4 sulfur cluster binding"/>
    <property type="evidence" value="ECO:0007669"/>
    <property type="project" value="UniProtKB-UniRule"/>
</dbReference>
<evidence type="ECO:0000256" key="4">
    <source>
        <dbReference type="HAMAP-Rule" id="MF_00063"/>
    </source>
</evidence>
<comment type="cofactor">
    <cofactor evidence="4">
        <name>[4Fe-4S] cluster</name>
        <dbReference type="ChEBI" id="CHEBI:49883"/>
    </cofactor>
    <text evidence="4">Binds 1 [4Fe-4S] cluster per subunit.</text>
</comment>
<dbReference type="GO" id="GO:0046872">
    <property type="term" value="F:metal ion binding"/>
    <property type="evidence" value="ECO:0007669"/>
    <property type="project" value="UniProtKB-KW"/>
</dbReference>
<dbReference type="HAMAP" id="MF_00063">
    <property type="entry name" value="CysH"/>
    <property type="match status" value="1"/>
</dbReference>
<feature type="binding site" evidence="4">
    <location>
        <position position="107"/>
    </location>
    <ligand>
        <name>[4Fe-4S] cluster</name>
        <dbReference type="ChEBI" id="CHEBI:49883"/>
    </ligand>
</feature>
<dbReference type="GO" id="GO:0005737">
    <property type="term" value="C:cytoplasm"/>
    <property type="evidence" value="ECO:0007669"/>
    <property type="project" value="UniProtKB-SubCell"/>
</dbReference>
<dbReference type="AlphaFoldDB" id="A0AAW9S149"/>
<accession>A0AAW9S149</accession>
<dbReference type="InterPro" id="IPR004511">
    <property type="entry name" value="PAPS/APS_Rdtase"/>
</dbReference>
<evidence type="ECO:0000313" key="6">
    <source>
        <dbReference type="EMBL" id="MEN7548905.1"/>
    </source>
</evidence>
<dbReference type="GO" id="GO:0004604">
    <property type="term" value="F:phosphoadenylyl-sulfate reductase (thioredoxin) activity"/>
    <property type="evidence" value="ECO:0007669"/>
    <property type="project" value="UniProtKB-UniRule"/>
</dbReference>
<dbReference type="GO" id="GO:0019379">
    <property type="term" value="P:sulfate assimilation, phosphoadenylyl sulfate reduction by phosphoadenylyl-sulfate reductase (thioredoxin)"/>
    <property type="evidence" value="ECO:0007669"/>
    <property type="project" value="UniProtKB-UniRule"/>
</dbReference>
<evidence type="ECO:0000256" key="2">
    <source>
        <dbReference type="ARBA" id="ARBA00023002"/>
    </source>
</evidence>
<gene>
    <name evidence="4" type="primary">cysH</name>
    <name evidence="6" type="ORF">AAG747_13365</name>
</gene>
<proteinExistence type="inferred from homology"/>
<dbReference type="Gene3D" id="3.40.50.620">
    <property type="entry name" value="HUPs"/>
    <property type="match status" value="1"/>
</dbReference>
<organism evidence="6 7">
    <name type="scientific">Rapidithrix thailandica</name>
    <dbReference type="NCBI Taxonomy" id="413964"/>
    <lineage>
        <taxon>Bacteria</taxon>
        <taxon>Pseudomonadati</taxon>
        <taxon>Bacteroidota</taxon>
        <taxon>Cytophagia</taxon>
        <taxon>Cytophagales</taxon>
        <taxon>Flammeovirgaceae</taxon>
        <taxon>Rapidithrix</taxon>
    </lineage>
</organism>
<dbReference type="Pfam" id="PF01507">
    <property type="entry name" value="PAPS_reduct"/>
    <property type="match status" value="1"/>
</dbReference>
<feature type="binding site" evidence="4">
    <location>
        <position position="191"/>
    </location>
    <ligand>
        <name>[4Fe-4S] cluster</name>
        <dbReference type="ChEBI" id="CHEBI:49883"/>
    </ligand>
</feature>
<name>A0AAW9S149_9BACT</name>
<dbReference type="InterPro" id="IPR002500">
    <property type="entry name" value="PAPS_reduct_dom"/>
</dbReference>
<feature type="domain" description="Phosphoadenosine phosphosulphate reductase" evidence="5">
    <location>
        <begin position="25"/>
        <end position="193"/>
    </location>
</feature>
<reference evidence="6 7" key="1">
    <citation type="submission" date="2024-04" db="EMBL/GenBank/DDBJ databases">
        <title>Novel genus in family Flammeovirgaceae.</title>
        <authorList>
            <person name="Nguyen T.H."/>
            <person name="Vuong T.Q."/>
            <person name="Le H."/>
            <person name="Kim S.-G."/>
        </authorList>
    </citation>
    <scope>NUCLEOTIDE SEQUENCE [LARGE SCALE GENOMIC DNA]</scope>
    <source>
        <strain evidence="6 7">JCM 23209</strain>
    </source>
</reference>
<protein>
    <recommendedName>
        <fullName evidence="4">Adenosine 5'-phosphosulfate reductase</fullName>
        <shortName evidence="4">APS reductase</shortName>
        <ecNumber evidence="4">1.8.4.10</ecNumber>
    </recommendedName>
    <alternativeName>
        <fullName evidence="4">5'-adenylylsulfate reductase</fullName>
    </alternativeName>
    <alternativeName>
        <fullName evidence="4">Thioredoxin-dependent 5'-adenylylsulfate reductase</fullName>
    </alternativeName>
</protein>
<comment type="similarity">
    <text evidence="1 4">Belongs to the PAPS reductase family. CysH subfamily.</text>
</comment>
<comment type="pathway">
    <text evidence="3 4">Sulfur metabolism; hydrogen sulfide biosynthesis; sulfite from sulfate.</text>
</comment>
<comment type="subcellular location">
    <subcellularLocation>
        <location evidence="4">Cytoplasm</location>
    </subcellularLocation>
</comment>
<dbReference type="NCBIfam" id="NF002537">
    <property type="entry name" value="PRK02090.1"/>
    <property type="match status" value="1"/>
</dbReference>
<dbReference type="EMBL" id="JBDKWZ010000007">
    <property type="protein sequence ID" value="MEN7548905.1"/>
    <property type="molecule type" value="Genomic_DNA"/>
</dbReference>
<dbReference type="RefSeq" id="WP_346821683.1">
    <property type="nucleotide sequence ID" value="NZ_JBDKWZ010000007.1"/>
</dbReference>
<dbReference type="GO" id="GO:0043866">
    <property type="term" value="F:adenylyl-sulfate reductase (thioredoxin) activity"/>
    <property type="evidence" value="ECO:0007669"/>
    <property type="project" value="UniProtKB-EC"/>
</dbReference>
<keyword evidence="7" id="KW-1185">Reference proteome</keyword>